<dbReference type="RefSeq" id="WP_166275442.1">
    <property type="nucleotide sequence ID" value="NZ_JTHE03000079.1"/>
</dbReference>
<gene>
    <name evidence="2" type="ORF">QQ91_0013545</name>
</gene>
<dbReference type="InterPro" id="IPR012908">
    <property type="entry name" value="PGAP1-ab_dom-like"/>
</dbReference>
<name>A0ABD4T5L5_9CYAN</name>
<dbReference type="PANTHER" id="PTHR47909:SF2">
    <property type="entry name" value="GPI INOSITOL-DEACYLASE"/>
    <property type="match status" value="1"/>
</dbReference>
<dbReference type="SUPFAM" id="SSF53474">
    <property type="entry name" value="alpha/beta-Hydrolases"/>
    <property type="match status" value="1"/>
</dbReference>
<dbReference type="EMBL" id="JTHE03000079">
    <property type="protein sequence ID" value="MCM1983840.1"/>
    <property type="molecule type" value="Genomic_DNA"/>
</dbReference>
<keyword evidence="3" id="KW-1185">Reference proteome</keyword>
<protein>
    <submittedName>
        <fullName evidence="2">Lipase</fullName>
    </submittedName>
</protein>
<sequence>MKPTVILPGYLAAAREYRDLERRLQTLTQAPVRTVPLRRQDWLITLGGRPVTPILQQLDQTVRQIIQETGAAQINLIGHSAGGWIARIYLGDQPYCGDRWQGRSCVSTLVTLGTPHRSQERWTQDNLDFVNQNYPGAFYPQINYVCVAGKSILGRRSWRLGDWFTYNSYQITCGEGRCWGDGVTPIQAAHLTGGHNLTLEGVLHSPPTAAQPQKRWYGSQAPLEEWGQYLD</sequence>
<organism evidence="2 3">
    <name type="scientific">Lyngbya confervoides BDU141951</name>
    <dbReference type="NCBI Taxonomy" id="1574623"/>
    <lineage>
        <taxon>Bacteria</taxon>
        <taxon>Bacillati</taxon>
        <taxon>Cyanobacteriota</taxon>
        <taxon>Cyanophyceae</taxon>
        <taxon>Oscillatoriophycideae</taxon>
        <taxon>Oscillatoriales</taxon>
        <taxon>Microcoleaceae</taxon>
        <taxon>Lyngbya</taxon>
    </lineage>
</organism>
<dbReference type="InterPro" id="IPR029058">
    <property type="entry name" value="AB_hydrolase_fold"/>
</dbReference>
<evidence type="ECO:0000259" key="1">
    <source>
        <dbReference type="Pfam" id="PF07819"/>
    </source>
</evidence>
<reference evidence="2 3" key="1">
    <citation type="journal article" date="2015" name="Genome Announc.">
        <title>Draft Genome Sequence of Filamentous Marine Cyanobacterium Lyngbya confervoides Strain BDU141951.</title>
        <authorList>
            <person name="Chandrababunaidu M.M."/>
            <person name="Sen D."/>
            <person name="Tripathy S."/>
        </authorList>
    </citation>
    <scope>NUCLEOTIDE SEQUENCE [LARGE SCALE GENOMIC DNA]</scope>
    <source>
        <strain evidence="2 3">BDU141951</strain>
    </source>
</reference>
<proteinExistence type="predicted"/>
<dbReference type="Gene3D" id="3.40.50.1820">
    <property type="entry name" value="alpha/beta hydrolase"/>
    <property type="match status" value="1"/>
</dbReference>
<dbReference type="Pfam" id="PF07819">
    <property type="entry name" value="PGAP1"/>
    <property type="match status" value="1"/>
</dbReference>
<evidence type="ECO:0000313" key="3">
    <source>
        <dbReference type="Proteomes" id="UP000031561"/>
    </source>
</evidence>
<comment type="caution">
    <text evidence="2">The sequence shown here is derived from an EMBL/GenBank/DDBJ whole genome shotgun (WGS) entry which is preliminary data.</text>
</comment>
<accession>A0ABD4T5L5</accession>
<feature type="domain" description="GPI inositol-deacylase PGAP1-like alpha/beta" evidence="1">
    <location>
        <begin position="65"/>
        <end position="124"/>
    </location>
</feature>
<dbReference type="Proteomes" id="UP000031561">
    <property type="component" value="Unassembled WGS sequence"/>
</dbReference>
<evidence type="ECO:0000313" key="2">
    <source>
        <dbReference type="EMBL" id="MCM1983840.1"/>
    </source>
</evidence>
<dbReference type="PANTHER" id="PTHR47909">
    <property type="entry name" value="ALPHA/BETA-HYDROLASES SUPERFAMILY PROTEIN"/>
    <property type="match status" value="1"/>
</dbReference>
<dbReference type="AlphaFoldDB" id="A0ABD4T5L5"/>